<dbReference type="InterPro" id="IPR001466">
    <property type="entry name" value="Beta-lactam-related"/>
</dbReference>
<dbReference type="AlphaFoldDB" id="A0A6A6DMA3"/>
<dbReference type="SUPFAM" id="SSF56601">
    <property type="entry name" value="beta-lactamase/transpeptidase-like"/>
    <property type="match status" value="1"/>
</dbReference>
<dbReference type="EMBL" id="ML994667">
    <property type="protein sequence ID" value="KAF2179359.1"/>
    <property type="molecule type" value="Genomic_DNA"/>
</dbReference>
<name>A0A6A6DMA3_9PEZI</name>
<evidence type="ECO:0000259" key="1">
    <source>
        <dbReference type="Pfam" id="PF00144"/>
    </source>
</evidence>
<dbReference type="Gene3D" id="3.40.710.10">
    <property type="entry name" value="DD-peptidase/beta-lactamase superfamily"/>
    <property type="match status" value="1"/>
</dbReference>
<feature type="domain" description="Beta-lactamase-related" evidence="1">
    <location>
        <begin position="34"/>
        <end position="200"/>
    </location>
</feature>
<dbReference type="OrthoDB" id="10250282at2759"/>
<dbReference type="PANTHER" id="PTHR22935:SF97">
    <property type="entry name" value="BETA-LACTAMASE-RELATED DOMAIN-CONTAINING PROTEIN"/>
    <property type="match status" value="1"/>
</dbReference>
<dbReference type="Proteomes" id="UP000800200">
    <property type="component" value="Unassembled WGS sequence"/>
</dbReference>
<keyword evidence="3" id="KW-1185">Reference proteome</keyword>
<proteinExistence type="predicted"/>
<sequence>MASKGWNMTKLDLPSLNKPEVPTCGLNSDDRPRYTLLGLVLEKTTSQTYSDAMQSALWEPLILKRTSVDAPINDSNIVILVVLMGVVSELMPELKLRAGYTTLSEMNILGLSILQSTLLTQSLTRRWLKPWSMNSDPLAAVGAPREIVRMNMPVAPNSNETCLVNLYTKGGDLGSYSALLVLDKDHNIGISILVAGKSGTPRTILGSLLTETWIPALQAAACEESKLHSDGPGLKIDQFITNGVDFHDWLDKKGDSRLLPCGSIQWASNLGTD</sequence>
<protein>
    <recommendedName>
        <fullName evidence="1">Beta-lactamase-related domain-containing protein</fullName>
    </recommendedName>
</protein>
<dbReference type="InterPro" id="IPR012338">
    <property type="entry name" value="Beta-lactam/transpept-like"/>
</dbReference>
<dbReference type="Pfam" id="PF00144">
    <property type="entry name" value="Beta-lactamase"/>
    <property type="match status" value="1"/>
</dbReference>
<gene>
    <name evidence="2" type="ORF">K469DRAFT_694062</name>
</gene>
<evidence type="ECO:0000313" key="2">
    <source>
        <dbReference type="EMBL" id="KAF2179359.1"/>
    </source>
</evidence>
<evidence type="ECO:0000313" key="3">
    <source>
        <dbReference type="Proteomes" id="UP000800200"/>
    </source>
</evidence>
<reference evidence="2" key="1">
    <citation type="journal article" date="2020" name="Stud. Mycol.">
        <title>101 Dothideomycetes genomes: a test case for predicting lifestyles and emergence of pathogens.</title>
        <authorList>
            <person name="Haridas S."/>
            <person name="Albert R."/>
            <person name="Binder M."/>
            <person name="Bloem J."/>
            <person name="Labutti K."/>
            <person name="Salamov A."/>
            <person name="Andreopoulos B."/>
            <person name="Baker S."/>
            <person name="Barry K."/>
            <person name="Bills G."/>
            <person name="Bluhm B."/>
            <person name="Cannon C."/>
            <person name="Castanera R."/>
            <person name="Culley D."/>
            <person name="Daum C."/>
            <person name="Ezra D."/>
            <person name="Gonzalez J."/>
            <person name="Henrissat B."/>
            <person name="Kuo A."/>
            <person name="Liang C."/>
            <person name="Lipzen A."/>
            <person name="Lutzoni F."/>
            <person name="Magnuson J."/>
            <person name="Mondo S."/>
            <person name="Nolan M."/>
            <person name="Ohm R."/>
            <person name="Pangilinan J."/>
            <person name="Park H.-J."/>
            <person name="Ramirez L."/>
            <person name="Alfaro M."/>
            <person name="Sun H."/>
            <person name="Tritt A."/>
            <person name="Yoshinaga Y."/>
            <person name="Zwiers L.-H."/>
            <person name="Turgeon B."/>
            <person name="Goodwin S."/>
            <person name="Spatafora J."/>
            <person name="Crous P."/>
            <person name="Grigoriev I."/>
        </authorList>
    </citation>
    <scope>NUCLEOTIDE SEQUENCE</scope>
    <source>
        <strain evidence="2">CBS 207.26</strain>
    </source>
</reference>
<dbReference type="PANTHER" id="PTHR22935">
    <property type="entry name" value="PENICILLIN-BINDING PROTEIN"/>
    <property type="match status" value="1"/>
</dbReference>
<organism evidence="2 3">
    <name type="scientific">Zopfia rhizophila CBS 207.26</name>
    <dbReference type="NCBI Taxonomy" id="1314779"/>
    <lineage>
        <taxon>Eukaryota</taxon>
        <taxon>Fungi</taxon>
        <taxon>Dikarya</taxon>
        <taxon>Ascomycota</taxon>
        <taxon>Pezizomycotina</taxon>
        <taxon>Dothideomycetes</taxon>
        <taxon>Dothideomycetes incertae sedis</taxon>
        <taxon>Zopfiaceae</taxon>
        <taxon>Zopfia</taxon>
    </lineage>
</organism>
<dbReference type="InterPro" id="IPR051478">
    <property type="entry name" value="Beta-lactamase-like_AB/R"/>
</dbReference>
<accession>A0A6A6DMA3</accession>